<dbReference type="EMBL" id="CP059732">
    <property type="protein sequence ID" value="QMW00198.1"/>
    <property type="molecule type" value="Genomic_DNA"/>
</dbReference>
<feature type="transmembrane region" description="Helical" evidence="1">
    <location>
        <begin position="326"/>
        <end position="345"/>
    </location>
</feature>
<protein>
    <recommendedName>
        <fullName evidence="4">Glycosyltransferase RgtA/B/C/D-like domain-containing protein</fullName>
    </recommendedName>
</protein>
<feature type="transmembrane region" description="Helical" evidence="1">
    <location>
        <begin position="387"/>
        <end position="405"/>
    </location>
</feature>
<keyword evidence="1" id="KW-1133">Transmembrane helix</keyword>
<evidence type="ECO:0008006" key="4">
    <source>
        <dbReference type="Google" id="ProtNLM"/>
    </source>
</evidence>
<gene>
    <name evidence="2" type="ORF">H3H32_19410</name>
</gene>
<name>A0A7G5GMV6_9BACT</name>
<accession>A0A7G5GMV6</accession>
<keyword evidence="1" id="KW-0812">Transmembrane</keyword>
<feature type="transmembrane region" description="Helical" evidence="1">
    <location>
        <begin position="150"/>
        <end position="172"/>
    </location>
</feature>
<evidence type="ECO:0000313" key="2">
    <source>
        <dbReference type="EMBL" id="QMW00198.1"/>
    </source>
</evidence>
<keyword evidence="3" id="KW-1185">Reference proteome</keyword>
<sequence>MRLISISNSYSFQSRQSRVLASVLVTIPILCFWALLLTYVANVPWIDDIDAFLSFIIGYIDAPTLSEKLDWLIRPNNEHRILIGKLITLTFYKLTGEVSYRWLVFAAFAFLLGLLGLFYRVFRSTNLPLLAFVPVSFLLLQPQYYLTSLWAITALQHQVVIMMAFTAIYLLASDTQSRFGVALAVQILTSLSMSNGLFAWVAGAVVLALQRQWIRLAVWLVVGAGTIVFYFHDFPDGQGNETSVSFFLKYPYLVFLGFFTFTGGLFDFFSKVDILWRSILPTLAGFAIILTMLVLLWRMNEPRLGHRMGTYESSNRATKALWKRRYFFTGCYTFLMVNAVIIAFLRPRFGYGVMLISNYMIYPAVLVSLIYLNVLSERQSEFTLNRWVGLGLLLSLFIWANWYVVQLPKIAFRKHQILTYAFNQKHNKTGLGPSWGSPFVALAERTMNETIRRGIYEYPETYYTPYESRLLSSNQLKPDTSLHIRVLGGGYSYIAETDYNALAQPIDNAAIVIQSPERTYLFPSEIPYSFTNYYLNRPVRTIQGEIINPTVAPGRYRVGILSPSDEKNPIRFSNQVVTVP</sequence>
<feature type="transmembrane region" description="Helical" evidence="1">
    <location>
        <begin position="20"/>
        <end position="41"/>
    </location>
</feature>
<dbReference type="RefSeq" id="WP_182457279.1">
    <property type="nucleotide sequence ID" value="NZ_CP059732.1"/>
</dbReference>
<feature type="transmembrane region" description="Helical" evidence="1">
    <location>
        <begin position="275"/>
        <end position="297"/>
    </location>
</feature>
<reference evidence="2 3" key="1">
    <citation type="submission" date="2020-07" db="EMBL/GenBank/DDBJ databases">
        <title>Spirosoma foliorum sp. nov., isolated from the leaves on the Nejang mountain Korea, Republic of.</title>
        <authorList>
            <person name="Ho H."/>
            <person name="Lee Y.-J."/>
            <person name="Nurcahyanto D.-A."/>
            <person name="Kim S.-G."/>
        </authorList>
    </citation>
    <scope>NUCLEOTIDE SEQUENCE [LARGE SCALE GENOMIC DNA]</scope>
    <source>
        <strain evidence="2 3">PL0136</strain>
    </source>
</reference>
<feature type="transmembrane region" description="Helical" evidence="1">
    <location>
        <begin position="179"/>
        <end position="207"/>
    </location>
</feature>
<proteinExistence type="predicted"/>
<evidence type="ECO:0000256" key="1">
    <source>
        <dbReference type="SAM" id="Phobius"/>
    </source>
</evidence>
<evidence type="ECO:0000313" key="3">
    <source>
        <dbReference type="Proteomes" id="UP000515369"/>
    </source>
</evidence>
<organism evidence="2 3">
    <name type="scientific">Spirosoma foliorum</name>
    <dbReference type="NCBI Taxonomy" id="2710596"/>
    <lineage>
        <taxon>Bacteria</taxon>
        <taxon>Pseudomonadati</taxon>
        <taxon>Bacteroidota</taxon>
        <taxon>Cytophagia</taxon>
        <taxon>Cytophagales</taxon>
        <taxon>Cytophagaceae</taxon>
        <taxon>Spirosoma</taxon>
    </lineage>
</organism>
<feature type="transmembrane region" description="Helical" evidence="1">
    <location>
        <begin position="213"/>
        <end position="231"/>
    </location>
</feature>
<feature type="transmembrane region" description="Helical" evidence="1">
    <location>
        <begin position="252"/>
        <end position="269"/>
    </location>
</feature>
<dbReference type="KEGG" id="sfol:H3H32_19410"/>
<keyword evidence="1" id="KW-0472">Membrane</keyword>
<dbReference type="AlphaFoldDB" id="A0A7G5GMV6"/>
<dbReference type="Proteomes" id="UP000515369">
    <property type="component" value="Chromosome"/>
</dbReference>
<feature type="transmembrane region" description="Helical" evidence="1">
    <location>
        <begin position="100"/>
        <end position="119"/>
    </location>
</feature>
<feature type="transmembrane region" description="Helical" evidence="1">
    <location>
        <begin position="126"/>
        <end position="144"/>
    </location>
</feature>
<feature type="transmembrane region" description="Helical" evidence="1">
    <location>
        <begin position="351"/>
        <end position="375"/>
    </location>
</feature>